<dbReference type="AlphaFoldDB" id="A0A2I2FDV7"/>
<sequence length="75" mass="8797">MHCWTVFYILLSWLYSVSGPFSFLHFLWLLLLFLSGCIPHTLPFSLFIPLFTIDLASIMDANLRCDMMTFNPVYN</sequence>
<evidence type="ECO:0000313" key="2">
    <source>
        <dbReference type="EMBL" id="PLB38820.1"/>
    </source>
</evidence>
<dbReference type="Proteomes" id="UP000234585">
    <property type="component" value="Unassembled WGS sequence"/>
</dbReference>
<name>A0A2I2FDV7_ASPCN</name>
<evidence type="ECO:0000256" key="1">
    <source>
        <dbReference type="SAM" id="Phobius"/>
    </source>
</evidence>
<proteinExistence type="predicted"/>
<reference evidence="2 3" key="1">
    <citation type="submission" date="2017-12" db="EMBL/GenBank/DDBJ databases">
        <authorList>
            <consortium name="DOE Joint Genome Institute"/>
            <person name="Haridas S."/>
            <person name="Kjaerbolling I."/>
            <person name="Vesth T.C."/>
            <person name="Frisvad J.C."/>
            <person name="Nybo J.L."/>
            <person name="Theobald S."/>
            <person name="Kuo A."/>
            <person name="Bowyer P."/>
            <person name="Matsuda Y."/>
            <person name="Mondo S."/>
            <person name="Lyhne E.K."/>
            <person name="Kogle M.E."/>
            <person name="Clum A."/>
            <person name="Lipzen A."/>
            <person name="Salamov A."/>
            <person name="Ngan C.Y."/>
            <person name="Daum C."/>
            <person name="Chiniquy J."/>
            <person name="Barry K."/>
            <person name="LaButti K."/>
            <person name="Simmons B.A."/>
            <person name="Magnuson J.K."/>
            <person name="Mortensen U.H."/>
            <person name="Larsen T.O."/>
            <person name="Grigoriev I.V."/>
            <person name="Baker S.E."/>
            <person name="Andersen M.R."/>
            <person name="Nordberg H.P."/>
            <person name="Cantor M.N."/>
            <person name="Hua S.X."/>
        </authorList>
    </citation>
    <scope>NUCLEOTIDE SEQUENCE [LARGE SCALE GENOMIC DNA]</scope>
    <source>
        <strain evidence="2 3">CBS 102.13</strain>
    </source>
</reference>
<gene>
    <name evidence="2" type="ORF">BDW47DRAFT_104356</name>
</gene>
<dbReference type="GeneID" id="36519463"/>
<protein>
    <submittedName>
        <fullName evidence="2">Uncharacterized protein</fullName>
    </submittedName>
</protein>
<keyword evidence="1" id="KW-0472">Membrane</keyword>
<keyword evidence="1" id="KW-1133">Transmembrane helix</keyword>
<evidence type="ECO:0000313" key="3">
    <source>
        <dbReference type="Proteomes" id="UP000234585"/>
    </source>
</evidence>
<dbReference type="EMBL" id="KZ559133">
    <property type="protein sequence ID" value="PLB38820.1"/>
    <property type="molecule type" value="Genomic_DNA"/>
</dbReference>
<feature type="transmembrane region" description="Helical" evidence="1">
    <location>
        <begin position="28"/>
        <end position="51"/>
    </location>
</feature>
<accession>A0A2I2FDV7</accession>
<organism evidence="2 3">
    <name type="scientific">Aspergillus candidus</name>
    <dbReference type="NCBI Taxonomy" id="41067"/>
    <lineage>
        <taxon>Eukaryota</taxon>
        <taxon>Fungi</taxon>
        <taxon>Dikarya</taxon>
        <taxon>Ascomycota</taxon>
        <taxon>Pezizomycotina</taxon>
        <taxon>Eurotiomycetes</taxon>
        <taxon>Eurotiomycetidae</taxon>
        <taxon>Eurotiales</taxon>
        <taxon>Aspergillaceae</taxon>
        <taxon>Aspergillus</taxon>
        <taxon>Aspergillus subgen. Circumdati</taxon>
    </lineage>
</organism>
<keyword evidence="3" id="KW-1185">Reference proteome</keyword>
<dbReference type="RefSeq" id="XP_024672832.1">
    <property type="nucleotide sequence ID" value="XM_024812303.1"/>
</dbReference>
<keyword evidence="1" id="KW-0812">Transmembrane</keyword>